<keyword evidence="4" id="KW-1185">Reference proteome</keyword>
<keyword evidence="2" id="KW-0472">Membrane</keyword>
<reference evidence="3 4" key="1">
    <citation type="submission" date="2020-08" db="EMBL/GenBank/DDBJ databases">
        <title>Genomic Encyclopedia of Type Strains, Phase IV (KMG-IV): sequencing the most valuable type-strain genomes for metagenomic binning, comparative biology and taxonomic classification.</title>
        <authorList>
            <person name="Goeker M."/>
        </authorList>
    </citation>
    <scope>NUCLEOTIDE SEQUENCE [LARGE SCALE GENOMIC DNA]</scope>
    <source>
        <strain evidence="3 4">DSM 22198</strain>
    </source>
</reference>
<dbReference type="AlphaFoldDB" id="A0A7X0EGV3"/>
<proteinExistence type="predicted"/>
<evidence type="ECO:0000313" key="3">
    <source>
        <dbReference type="EMBL" id="MBB6253994.1"/>
    </source>
</evidence>
<comment type="caution">
    <text evidence="3">The sequence shown here is derived from an EMBL/GenBank/DDBJ whole genome shotgun (WGS) entry which is preliminary data.</text>
</comment>
<feature type="region of interest" description="Disordered" evidence="1">
    <location>
        <begin position="184"/>
        <end position="215"/>
    </location>
</feature>
<sequence length="215" mass="23923">MLHFLGGVVQIDKPDLVVLTIVGGTLAAVVVLELLRFVIGDVYEWIARHAKTKAEIQQIRRQAEKVMAANREAGRVRDQRIAMRFRETSTLQRLEAEREQFESRRVEVWHDLGGPTATGQTLYSADITNSALKNGVIAGMESICPLWRHLHRARIWARTEMEARTGLQQEFSLADGFTVTNLRPVQGAAPSAGPQGAAANQATPSQHRRRDHAAD</sequence>
<evidence type="ECO:0000256" key="1">
    <source>
        <dbReference type="SAM" id="MobiDB-lite"/>
    </source>
</evidence>
<dbReference type="EMBL" id="JACIIZ010000014">
    <property type="protein sequence ID" value="MBB6253994.1"/>
    <property type="molecule type" value="Genomic_DNA"/>
</dbReference>
<evidence type="ECO:0000313" key="4">
    <source>
        <dbReference type="Proteomes" id="UP000539175"/>
    </source>
</evidence>
<feature type="compositionally biased region" description="Low complexity" evidence="1">
    <location>
        <begin position="184"/>
        <end position="202"/>
    </location>
</feature>
<protein>
    <submittedName>
        <fullName evidence="3">Uncharacterized protein</fullName>
    </submittedName>
</protein>
<feature type="compositionally biased region" description="Basic residues" evidence="1">
    <location>
        <begin position="206"/>
        <end position="215"/>
    </location>
</feature>
<dbReference type="RefSeq" id="WP_184805657.1">
    <property type="nucleotide sequence ID" value="NZ_JACIIZ010000014.1"/>
</dbReference>
<dbReference type="Proteomes" id="UP000539175">
    <property type="component" value="Unassembled WGS sequence"/>
</dbReference>
<keyword evidence="2" id="KW-0812">Transmembrane</keyword>
<evidence type="ECO:0000256" key="2">
    <source>
        <dbReference type="SAM" id="Phobius"/>
    </source>
</evidence>
<feature type="transmembrane region" description="Helical" evidence="2">
    <location>
        <begin position="16"/>
        <end position="39"/>
    </location>
</feature>
<keyword evidence="2" id="KW-1133">Transmembrane helix</keyword>
<name>A0A7X0EGV3_9PROT</name>
<accession>A0A7X0EGV3</accession>
<organism evidence="3 4">
    <name type="scientific">Nitrospirillum iridis</name>
    <dbReference type="NCBI Taxonomy" id="765888"/>
    <lineage>
        <taxon>Bacteria</taxon>
        <taxon>Pseudomonadati</taxon>
        <taxon>Pseudomonadota</taxon>
        <taxon>Alphaproteobacteria</taxon>
        <taxon>Rhodospirillales</taxon>
        <taxon>Azospirillaceae</taxon>
        <taxon>Nitrospirillum</taxon>
    </lineage>
</organism>
<gene>
    <name evidence="3" type="ORF">FHS74_004570</name>
</gene>